<keyword evidence="4" id="KW-0732">Signal</keyword>
<keyword evidence="11" id="KW-1185">Reference proteome</keyword>
<keyword evidence="8" id="KW-0472">Membrane</keyword>
<evidence type="ECO:0000256" key="3">
    <source>
        <dbReference type="ARBA" id="ARBA00013229"/>
    </source>
</evidence>
<dbReference type="InterPro" id="IPR035513">
    <property type="entry name" value="Invertase/methylesterase_inhib"/>
</dbReference>
<feature type="domain" description="Pectinesterase inhibitor" evidence="9">
    <location>
        <begin position="70"/>
        <end position="211"/>
    </location>
</feature>
<accession>A0A371GZB1</accession>
<dbReference type="OrthoDB" id="1670832at2759"/>
<evidence type="ECO:0000313" key="11">
    <source>
        <dbReference type="Proteomes" id="UP000257109"/>
    </source>
</evidence>
<evidence type="ECO:0000256" key="6">
    <source>
        <dbReference type="ARBA" id="ARBA00023180"/>
    </source>
</evidence>
<feature type="non-terminal residue" evidence="10">
    <location>
        <position position="1"/>
    </location>
</feature>
<dbReference type="SUPFAM" id="SSF101148">
    <property type="entry name" value="Plant invertase/pectin methylesterase inhibitor"/>
    <property type="match status" value="1"/>
</dbReference>
<dbReference type="NCBIfam" id="TIGR01614">
    <property type="entry name" value="PME_inhib"/>
    <property type="match status" value="1"/>
</dbReference>
<dbReference type="STRING" id="157652.A0A371GZB1"/>
<dbReference type="PANTHER" id="PTHR31080">
    <property type="entry name" value="PECTINESTERASE INHIBITOR-LIKE"/>
    <property type="match status" value="1"/>
</dbReference>
<dbReference type="CDD" id="cd15798">
    <property type="entry name" value="PMEI-like_3"/>
    <property type="match status" value="1"/>
</dbReference>
<comment type="similarity">
    <text evidence="2">In the C-terminal section; belongs to the pectinesterase family.</text>
</comment>
<keyword evidence="8" id="KW-1133">Transmembrane helix</keyword>
<evidence type="ECO:0000256" key="8">
    <source>
        <dbReference type="SAM" id="Phobius"/>
    </source>
</evidence>
<evidence type="ECO:0000313" key="10">
    <source>
        <dbReference type="EMBL" id="RDX95900.1"/>
    </source>
</evidence>
<dbReference type="InterPro" id="IPR006501">
    <property type="entry name" value="Pectinesterase_inhib_dom"/>
</dbReference>
<evidence type="ECO:0000256" key="7">
    <source>
        <dbReference type="ARBA" id="ARBA00038471"/>
    </source>
</evidence>
<dbReference type="PANTHER" id="PTHR31080:SF303">
    <property type="entry name" value="PECTINESTERASE 1-LIKE"/>
    <property type="match status" value="1"/>
</dbReference>
<keyword evidence="8" id="KW-0812">Transmembrane</keyword>
<evidence type="ECO:0000256" key="4">
    <source>
        <dbReference type="ARBA" id="ARBA00022729"/>
    </source>
</evidence>
<sequence length="252" mass="27337">MDSLKMFKGYGKVEHDQQHLEAQQHPNSKSSKPFIVTISIFAILFLTFTLSIAIASLIRHTNAESQQLLNSAESIRLVCNVTRFPNACLAAIPPSLNATDPEAILILSLRASLHALSTFASSLRTANGPRSLADCRDQMDDALSRLNDSLSVAASLTDAKVADVQTWVSAALTYQQTCLDGLEEAGDVAAAEETKKLMKTSNEYISNSLAIVANIRNLLGKTEIKNLKDADSGYSGGKEKDLTYGENFRNTL</sequence>
<keyword evidence="5" id="KW-1015">Disulfide bond</keyword>
<comment type="similarity">
    <text evidence="7">Belongs to the PMEI family.</text>
</comment>
<reference evidence="10" key="1">
    <citation type="submission" date="2018-05" db="EMBL/GenBank/DDBJ databases">
        <title>Draft genome of Mucuna pruriens seed.</title>
        <authorList>
            <person name="Nnadi N.E."/>
            <person name="Vos R."/>
            <person name="Hasami M.H."/>
            <person name="Devisetty U.K."/>
            <person name="Aguiy J.C."/>
        </authorList>
    </citation>
    <scope>NUCLEOTIDE SEQUENCE [LARGE SCALE GENOMIC DNA]</scope>
    <source>
        <strain evidence="10">JCA_2017</strain>
    </source>
</reference>
<dbReference type="SMART" id="SM00856">
    <property type="entry name" value="PMEI"/>
    <property type="match status" value="1"/>
</dbReference>
<feature type="transmembrane region" description="Helical" evidence="8">
    <location>
        <begin position="34"/>
        <end position="58"/>
    </location>
</feature>
<dbReference type="GO" id="GO:0030599">
    <property type="term" value="F:pectinesterase activity"/>
    <property type="evidence" value="ECO:0007669"/>
    <property type="project" value="UniProtKB-EC"/>
</dbReference>
<evidence type="ECO:0000259" key="9">
    <source>
        <dbReference type="SMART" id="SM00856"/>
    </source>
</evidence>
<evidence type="ECO:0000256" key="2">
    <source>
        <dbReference type="ARBA" id="ARBA00007786"/>
    </source>
</evidence>
<comment type="similarity">
    <text evidence="1">In the N-terminal section; belongs to the PMEI family.</text>
</comment>
<gene>
    <name evidence="10" type="primary">MPE3</name>
    <name evidence="10" type="ORF">CR513_21497</name>
</gene>
<dbReference type="Pfam" id="PF04043">
    <property type="entry name" value="PMEI"/>
    <property type="match status" value="1"/>
</dbReference>
<dbReference type="FunFam" id="1.20.140.40:FF:000010">
    <property type="entry name" value="Pectinesterase"/>
    <property type="match status" value="1"/>
</dbReference>
<dbReference type="Gene3D" id="1.20.140.40">
    <property type="entry name" value="Invertase/pectin methylesterase inhibitor family protein"/>
    <property type="match status" value="1"/>
</dbReference>
<proteinExistence type="inferred from homology"/>
<protein>
    <recommendedName>
        <fullName evidence="3">pectinesterase</fullName>
        <ecNumber evidence="3">3.1.1.11</ecNumber>
    </recommendedName>
</protein>
<evidence type="ECO:0000256" key="1">
    <source>
        <dbReference type="ARBA" id="ARBA00006027"/>
    </source>
</evidence>
<comment type="caution">
    <text evidence="10">The sequence shown here is derived from an EMBL/GenBank/DDBJ whole genome shotgun (WGS) entry which is preliminary data.</text>
</comment>
<name>A0A371GZB1_MUCPR</name>
<organism evidence="10 11">
    <name type="scientific">Mucuna pruriens</name>
    <name type="common">Velvet bean</name>
    <name type="synonym">Dolichos pruriens</name>
    <dbReference type="NCBI Taxonomy" id="157652"/>
    <lineage>
        <taxon>Eukaryota</taxon>
        <taxon>Viridiplantae</taxon>
        <taxon>Streptophyta</taxon>
        <taxon>Embryophyta</taxon>
        <taxon>Tracheophyta</taxon>
        <taxon>Spermatophyta</taxon>
        <taxon>Magnoliopsida</taxon>
        <taxon>eudicotyledons</taxon>
        <taxon>Gunneridae</taxon>
        <taxon>Pentapetalae</taxon>
        <taxon>rosids</taxon>
        <taxon>fabids</taxon>
        <taxon>Fabales</taxon>
        <taxon>Fabaceae</taxon>
        <taxon>Papilionoideae</taxon>
        <taxon>50 kb inversion clade</taxon>
        <taxon>NPAAA clade</taxon>
        <taxon>indigoferoid/millettioid clade</taxon>
        <taxon>Phaseoleae</taxon>
        <taxon>Mucuna</taxon>
    </lineage>
</organism>
<dbReference type="InterPro" id="IPR051955">
    <property type="entry name" value="PME_Inhibitor"/>
</dbReference>
<dbReference type="AlphaFoldDB" id="A0A371GZB1"/>
<keyword evidence="6" id="KW-0325">Glycoprotein</keyword>
<dbReference type="EMBL" id="QJKJ01004017">
    <property type="protein sequence ID" value="RDX95900.1"/>
    <property type="molecule type" value="Genomic_DNA"/>
</dbReference>
<dbReference type="Proteomes" id="UP000257109">
    <property type="component" value="Unassembled WGS sequence"/>
</dbReference>
<dbReference type="GO" id="GO:0004857">
    <property type="term" value="F:enzyme inhibitor activity"/>
    <property type="evidence" value="ECO:0007669"/>
    <property type="project" value="InterPro"/>
</dbReference>
<evidence type="ECO:0000256" key="5">
    <source>
        <dbReference type="ARBA" id="ARBA00023157"/>
    </source>
</evidence>
<dbReference type="EC" id="3.1.1.11" evidence="3"/>